<feature type="region of interest" description="Disordered" evidence="1">
    <location>
        <begin position="187"/>
        <end position="216"/>
    </location>
</feature>
<evidence type="ECO:0000256" key="1">
    <source>
        <dbReference type="SAM" id="MobiDB-lite"/>
    </source>
</evidence>
<dbReference type="AlphaFoldDB" id="W2THF7"/>
<feature type="compositionally biased region" description="Basic and acidic residues" evidence="1">
    <location>
        <begin position="191"/>
        <end position="202"/>
    </location>
</feature>
<dbReference type="Proteomes" id="UP000053676">
    <property type="component" value="Unassembled WGS sequence"/>
</dbReference>
<proteinExistence type="predicted"/>
<organism evidence="2 3">
    <name type="scientific">Necator americanus</name>
    <name type="common">Human hookworm</name>
    <dbReference type="NCBI Taxonomy" id="51031"/>
    <lineage>
        <taxon>Eukaryota</taxon>
        <taxon>Metazoa</taxon>
        <taxon>Ecdysozoa</taxon>
        <taxon>Nematoda</taxon>
        <taxon>Chromadorea</taxon>
        <taxon>Rhabditida</taxon>
        <taxon>Rhabditina</taxon>
        <taxon>Rhabditomorpha</taxon>
        <taxon>Strongyloidea</taxon>
        <taxon>Ancylostomatidae</taxon>
        <taxon>Bunostominae</taxon>
        <taxon>Necator</taxon>
    </lineage>
</organism>
<sequence>MDRKSIYRSPLTFAYSVTPIQHSATIRIIIIESVIVRIPAITVCTERIEQAVSVHTIQYFFTSLPTFLIHLIDSAGTLLSDSSASEESTPSIDPLERVTSAASAPILRNSNSAMSISYSSAAAAVRPRRRVAPMISPLKLPITHGMPLPAPLATPEMVDIAPEYSVVQDALVDDEHIYATLDFSSKPVQKIPDKGEKKPNAKKEKKVISKKKYAVQ</sequence>
<keyword evidence="3" id="KW-1185">Reference proteome</keyword>
<protein>
    <submittedName>
        <fullName evidence="2">Uncharacterized protein</fullName>
    </submittedName>
</protein>
<evidence type="ECO:0000313" key="2">
    <source>
        <dbReference type="EMBL" id="ETN80621.1"/>
    </source>
</evidence>
<feature type="compositionally biased region" description="Basic residues" evidence="1">
    <location>
        <begin position="203"/>
        <end position="216"/>
    </location>
</feature>
<dbReference type="EMBL" id="KI659040">
    <property type="protein sequence ID" value="ETN80621.1"/>
    <property type="molecule type" value="Genomic_DNA"/>
</dbReference>
<reference evidence="3" key="1">
    <citation type="journal article" date="2014" name="Nat. Genet.">
        <title>Genome of the human hookworm Necator americanus.</title>
        <authorList>
            <person name="Tang Y.T."/>
            <person name="Gao X."/>
            <person name="Rosa B.A."/>
            <person name="Abubucker S."/>
            <person name="Hallsworth-Pepin K."/>
            <person name="Martin J."/>
            <person name="Tyagi R."/>
            <person name="Heizer E."/>
            <person name="Zhang X."/>
            <person name="Bhonagiri-Palsikar V."/>
            <person name="Minx P."/>
            <person name="Warren W.C."/>
            <person name="Wang Q."/>
            <person name="Zhan B."/>
            <person name="Hotez P.J."/>
            <person name="Sternberg P.W."/>
            <person name="Dougall A."/>
            <person name="Gaze S.T."/>
            <person name="Mulvenna J."/>
            <person name="Sotillo J."/>
            <person name="Ranganathan S."/>
            <person name="Rabelo E.M."/>
            <person name="Wilson R.K."/>
            <person name="Felgner P.L."/>
            <person name="Bethony J."/>
            <person name="Hawdon J.M."/>
            <person name="Gasser R.B."/>
            <person name="Loukas A."/>
            <person name="Mitreva M."/>
        </authorList>
    </citation>
    <scope>NUCLEOTIDE SEQUENCE [LARGE SCALE GENOMIC DNA]</scope>
</reference>
<name>W2THF7_NECAM</name>
<dbReference type="OrthoDB" id="5873004at2759"/>
<evidence type="ECO:0000313" key="3">
    <source>
        <dbReference type="Proteomes" id="UP000053676"/>
    </source>
</evidence>
<accession>W2THF7</accession>
<dbReference type="STRING" id="51031.W2THF7"/>
<gene>
    <name evidence="2" type="ORF">NECAME_02369</name>
</gene>
<dbReference type="KEGG" id="nai:NECAME_02369"/>